<keyword evidence="3 7" id="KW-0812">Transmembrane</keyword>
<feature type="transmembrane region" description="Helical" evidence="7">
    <location>
        <begin position="128"/>
        <end position="146"/>
    </location>
</feature>
<dbReference type="InterPro" id="IPR004840">
    <property type="entry name" value="Amino_acid_permease_CS"/>
</dbReference>
<feature type="compositionally biased region" description="Basic and acidic residues" evidence="6">
    <location>
        <begin position="1"/>
        <end position="11"/>
    </location>
</feature>
<name>A0A2I1CYS5_ASPC2</name>
<dbReference type="OrthoDB" id="3900342at2759"/>
<dbReference type="GO" id="GO:0006865">
    <property type="term" value="P:amino acid transport"/>
    <property type="evidence" value="ECO:0007669"/>
    <property type="project" value="InterPro"/>
</dbReference>
<feature type="transmembrane region" description="Helical" evidence="7">
    <location>
        <begin position="448"/>
        <end position="474"/>
    </location>
</feature>
<feature type="compositionally biased region" description="Low complexity" evidence="6">
    <location>
        <begin position="12"/>
        <end position="25"/>
    </location>
</feature>
<reference evidence="8" key="1">
    <citation type="submission" date="2016-12" db="EMBL/GenBank/DDBJ databases">
        <title>The genomes of Aspergillus section Nigri reveals drivers in fungal speciation.</title>
        <authorList>
            <consortium name="DOE Joint Genome Institute"/>
            <person name="Vesth T.C."/>
            <person name="Nybo J."/>
            <person name="Theobald S."/>
            <person name="Brandl J."/>
            <person name="Frisvad J.C."/>
            <person name="Nielsen K.F."/>
            <person name="Lyhne E.K."/>
            <person name="Kogle M.E."/>
            <person name="Kuo A."/>
            <person name="Riley R."/>
            <person name="Clum A."/>
            <person name="Nolan M."/>
            <person name="Lipzen A."/>
            <person name="Salamov A."/>
            <person name="Henrissat B."/>
            <person name="Wiebenga A."/>
            <person name="De vries R.P."/>
            <person name="Grigoriev I.V."/>
            <person name="Mortensen U.H."/>
            <person name="Andersen M.R."/>
            <person name="Baker S.E."/>
        </authorList>
    </citation>
    <scope>NUCLEOTIDE SEQUENCE</scope>
    <source>
        <strain evidence="8">IBT 28561</strain>
    </source>
</reference>
<feature type="transmembrane region" description="Helical" evidence="7">
    <location>
        <begin position="76"/>
        <end position="96"/>
    </location>
</feature>
<feature type="transmembrane region" description="Helical" evidence="7">
    <location>
        <begin position="332"/>
        <end position="354"/>
    </location>
</feature>
<keyword evidence="4 7" id="KW-1133">Transmembrane helix</keyword>
<dbReference type="AlphaFoldDB" id="A0A2I1CYS5"/>
<feature type="transmembrane region" description="Helical" evidence="7">
    <location>
        <begin position="279"/>
        <end position="303"/>
    </location>
</feature>
<dbReference type="Proteomes" id="UP000234254">
    <property type="component" value="Unassembled WGS sequence"/>
</dbReference>
<feature type="transmembrane region" description="Helical" evidence="7">
    <location>
        <begin position="480"/>
        <end position="501"/>
    </location>
</feature>
<feature type="transmembrane region" description="Helical" evidence="7">
    <location>
        <begin position="409"/>
        <end position="427"/>
    </location>
</feature>
<dbReference type="EMBL" id="MSFM01000009">
    <property type="protein sequence ID" value="PKY02765.1"/>
    <property type="molecule type" value="Genomic_DNA"/>
</dbReference>
<dbReference type="PANTHER" id="PTHR45649:SF27">
    <property type="entry name" value="CHOLINE TRANSPORTER (EUROFUNG)"/>
    <property type="match status" value="1"/>
</dbReference>
<dbReference type="GO" id="GO:0016020">
    <property type="term" value="C:membrane"/>
    <property type="evidence" value="ECO:0007669"/>
    <property type="project" value="UniProtKB-SubCell"/>
</dbReference>
<evidence type="ECO:0000313" key="8">
    <source>
        <dbReference type="EMBL" id="PKY02765.1"/>
    </source>
</evidence>
<feature type="transmembrane region" description="Helical" evidence="7">
    <location>
        <begin position="166"/>
        <end position="186"/>
    </location>
</feature>
<feature type="transmembrane region" description="Helical" evidence="7">
    <location>
        <begin position="198"/>
        <end position="218"/>
    </location>
</feature>
<accession>A0A2I1CYS5</accession>
<dbReference type="Gene3D" id="1.20.1740.10">
    <property type="entry name" value="Amino acid/polyamine transporter I"/>
    <property type="match status" value="1"/>
</dbReference>
<keyword evidence="2" id="KW-0813">Transport</keyword>
<feature type="transmembrane region" description="Helical" evidence="7">
    <location>
        <begin position="44"/>
        <end position="70"/>
    </location>
</feature>
<evidence type="ECO:0000256" key="7">
    <source>
        <dbReference type="SAM" id="Phobius"/>
    </source>
</evidence>
<evidence type="ECO:0000256" key="2">
    <source>
        <dbReference type="ARBA" id="ARBA00022448"/>
    </source>
</evidence>
<proteinExistence type="predicted"/>
<dbReference type="PROSITE" id="PS00218">
    <property type="entry name" value="AMINO_ACID_PERMEASE_1"/>
    <property type="match status" value="1"/>
</dbReference>
<comment type="caution">
    <text evidence="8">The sequence shown here is derived from an EMBL/GenBank/DDBJ whole genome shotgun (WGS) entry which is preliminary data.</text>
</comment>
<comment type="subcellular location">
    <subcellularLocation>
        <location evidence="1">Membrane</location>
        <topology evidence="1">Multi-pass membrane protein</topology>
    </subcellularLocation>
</comment>
<sequence>MQEAYESKSRPDSPAALDSPSSQAPEGQTDITEYRQQLHRRFGLLHVCGLALASGSTWVPFGGSLITAIFNGGPPGVIYELIASSFFYWFIAASLAELASSMPSSGGVYHWASITAGRYGRPCGWFAGWWNFLAWIFGAASMTQIISTQSMSAYALFHPGFHIERWHIFVTYTICSWFCCLTVALGHRVLPKIETLSGCVVVGGFLVTVVVCAVMPYVNGQPYADNDFVWSKWQNHVGYSSDGFVFCLGMLNGAFAVGAPDVTSHIAEEVLYPSRNVPLGTLIQYIIGFTTALCYAIVILYGISDLDQVLASPLPSPLAEIYRQTTGTRGGALSLLIVSIIPTFGVVIGCYLICGRTLWTLARDNATPFSQVIRRVHTRHRNPMISTLVCGMVCTLLGCIYVGNDTAFGAFVGSYVVLTTLSYLAAVMPHLLSGRSNTPRGWFWMRGALGYVVNGIACAYTVIFIVIFCFPSSVPVDANSMNYTCLITGGLTAFIAAFWFWRQRDYVGPTNVLLESEMLEQSAT</sequence>
<feature type="transmembrane region" description="Helical" evidence="7">
    <location>
        <begin position="238"/>
        <end position="258"/>
    </location>
</feature>
<evidence type="ECO:0000256" key="3">
    <source>
        <dbReference type="ARBA" id="ARBA00022692"/>
    </source>
</evidence>
<feature type="region of interest" description="Disordered" evidence="6">
    <location>
        <begin position="1"/>
        <end position="28"/>
    </location>
</feature>
<dbReference type="PANTHER" id="PTHR45649">
    <property type="entry name" value="AMINO-ACID PERMEASE BAT1"/>
    <property type="match status" value="1"/>
</dbReference>
<keyword evidence="9" id="KW-1185">Reference proteome</keyword>
<evidence type="ECO:0000256" key="6">
    <source>
        <dbReference type="SAM" id="MobiDB-lite"/>
    </source>
</evidence>
<evidence type="ECO:0000256" key="1">
    <source>
        <dbReference type="ARBA" id="ARBA00004141"/>
    </source>
</evidence>
<evidence type="ECO:0000256" key="5">
    <source>
        <dbReference type="ARBA" id="ARBA00023136"/>
    </source>
</evidence>
<keyword evidence="5 7" id="KW-0472">Membrane</keyword>
<organism evidence="8 9">
    <name type="scientific">Aspergillus campestris (strain IBT 28561)</name>
    <dbReference type="NCBI Taxonomy" id="1392248"/>
    <lineage>
        <taxon>Eukaryota</taxon>
        <taxon>Fungi</taxon>
        <taxon>Dikarya</taxon>
        <taxon>Ascomycota</taxon>
        <taxon>Pezizomycotina</taxon>
        <taxon>Eurotiomycetes</taxon>
        <taxon>Eurotiomycetidae</taxon>
        <taxon>Eurotiales</taxon>
        <taxon>Aspergillaceae</taxon>
        <taxon>Aspergillus</taxon>
        <taxon>Aspergillus subgen. Circumdati</taxon>
    </lineage>
</organism>
<evidence type="ECO:0000313" key="9">
    <source>
        <dbReference type="Proteomes" id="UP000234254"/>
    </source>
</evidence>
<dbReference type="PIRSF" id="PIRSF006060">
    <property type="entry name" value="AA_transporter"/>
    <property type="match status" value="1"/>
</dbReference>
<dbReference type="InterPro" id="IPR002293">
    <property type="entry name" value="AA/rel_permease1"/>
</dbReference>
<protein>
    <submittedName>
        <fullName evidence="8">Amino acid transporter</fullName>
    </submittedName>
</protein>
<dbReference type="RefSeq" id="XP_024691359.1">
    <property type="nucleotide sequence ID" value="XM_024835312.1"/>
</dbReference>
<dbReference type="Pfam" id="PF13520">
    <property type="entry name" value="AA_permease_2"/>
    <property type="match status" value="1"/>
</dbReference>
<dbReference type="GeneID" id="36542836"/>
<gene>
    <name evidence="8" type="ORF">P168DRAFT_272270</name>
</gene>
<evidence type="ECO:0000256" key="4">
    <source>
        <dbReference type="ARBA" id="ARBA00022989"/>
    </source>
</evidence>
<dbReference type="VEuPathDB" id="FungiDB:P168DRAFT_272270"/>
<feature type="transmembrane region" description="Helical" evidence="7">
    <location>
        <begin position="384"/>
        <end position="403"/>
    </location>
</feature>
<dbReference type="GO" id="GO:0022857">
    <property type="term" value="F:transmembrane transporter activity"/>
    <property type="evidence" value="ECO:0007669"/>
    <property type="project" value="InterPro"/>
</dbReference>